<dbReference type="InterPro" id="IPR015946">
    <property type="entry name" value="KH_dom-like_a/b"/>
</dbReference>
<keyword evidence="1" id="KW-0963">Cytoplasm</keyword>
<dbReference type="PANTHER" id="PTHR34654:SF1">
    <property type="entry name" value="RNA-BINDING PROTEIN KHPA"/>
    <property type="match status" value="1"/>
</dbReference>
<reference evidence="4" key="1">
    <citation type="submission" date="2020-05" db="EMBL/GenBank/DDBJ databases">
        <authorList>
            <person name="Chiriac C."/>
            <person name="Salcher M."/>
            <person name="Ghai R."/>
            <person name="Kavagutti S V."/>
        </authorList>
    </citation>
    <scope>NUCLEOTIDE SEQUENCE</scope>
</reference>
<dbReference type="CDD" id="cd22533">
    <property type="entry name" value="KH-II_YlqC-like"/>
    <property type="match status" value="1"/>
</dbReference>
<dbReference type="InterPro" id="IPR020627">
    <property type="entry name" value="KhpA"/>
</dbReference>
<organism evidence="4">
    <name type="scientific">freshwater metagenome</name>
    <dbReference type="NCBI Taxonomy" id="449393"/>
    <lineage>
        <taxon>unclassified sequences</taxon>
        <taxon>metagenomes</taxon>
        <taxon>ecological metagenomes</taxon>
    </lineage>
</organism>
<keyword evidence="2" id="KW-0694">RNA-binding</keyword>
<accession>A0A6J6HPP5</accession>
<gene>
    <name evidence="4" type="ORF">UFOPK1835_01256</name>
</gene>
<dbReference type="PANTHER" id="PTHR34654">
    <property type="entry name" value="UPF0109 PROTEIN SCO5592"/>
    <property type="match status" value="1"/>
</dbReference>
<dbReference type="AlphaFoldDB" id="A0A6J6HPP5"/>
<protein>
    <submittedName>
        <fullName evidence="4">Unannotated protein</fullName>
    </submittedName>
</protein>
<dbReference type="EMBL" id="CAEZUP010000053">
    <property type="protein sequence ID" value="CAB4613669.1"/>
    <property type="molecule type" value="Genomic_DNA"/>
</dbReference>
<dbReference type="Pfam" id="PF13083">
    <property type="entry name" value="KH_KhpA-B"/>
    <property type="match status" value="1"/>
</dbReference>
<dbReference type="SUPFAM" id="SSF54814">
    <property type="entry name" value="Prokaryotic type KH domain (KH-domain type II)"/>
    <property type="match status" value="1"/>
</dbReference>
<proteinExistence type="inferred from homology"/>
<evidence type="ECO:0000256" key="2">
    <source>
        <dbReference type="ARBA" id="ARBA00022884"/>
    </source>
</evidence>
<name>A0A6J6HPP5_9ZZZZ</name>
<evidence type="ECO:0000256" key="1">
    <source>
        <dbReference type="ARBA" id="ARBA00022490"/>
    </source>
</evidence>
<feature type="region of interest" description="Disordered" evidence="3">
    <location>
        <begin position="1"/>
        <end position="26"/>
    </location>
</feature>
<feature type="compositionally biased region" description="Acidic residues" evidence="3">
    <location>
        <begin position="12"/>
        <end position="22"/>
    </location>
</feature>
<dbReference type="GO" id="GO:0003723">
    <property type="term" value="F:RNA binding"/>
    <property type="evidence" value="ECO:0007669"/>
    <property type="project" value="UniProtKB-KW"/>
</dbReference>
<evidence type="ECO:0000256" key="3">
    <source>
        <dbReference type="SAM" id="MobiDB-lite"/>
    </source>
</evidence>
<dbReference type="InterPro" id="IPR009019">
    <property type="entry name" value="KH_sf_prok-type"/>
</dbReference>
<dbReference type="HAMAP" id="MF_00088">
    <property type="entry name" value="KhpA"/>
    <property type="match status" value="1"/>
</dbReference>
<sequence>MGAVLRRSVVSDELDTSEDTVDEGPAADLTTAKTVLTYVVSQLVEDPSAVEVDLDERGRKPVLNVHVGPGDMGRVIGKRGRVAQSIRTVVRAAAARDGGDVEVEFLD</sequence>
<dbReference type="Gene3D" id="3.30.300.20">
    <property type="match status" value="1"/>
</dbReference>
<evidence type="ECO:0000313" key="4">
    <source>
        <dbReference type="EMBL" id="CAB4613669.1"/>
    </source>
</evidence>